<dbReference type="Proteomes" id="UP000002171">
    <property type="component" value="Unassembled WGS sequence"/>
</dbReference>
<dbReference type="OrthoDB" id="5294764at2"/>
<evidence type="ECO:0000313" key="1">
    <source>
        <dbReference type="EMBL" id="EAR60711.1"/>
    </source>
</evidence>
<dbReference type="InterPro" id="IPR007263">
    <property type="entry name" value="DCC1-like"/>
</dbReference>
<protein>
    <recommendedName>
        <fullName evidence="3">Thiol-disulfide oxidoreductase</fullName>
    </recommendedName>
</protein>
<evidence type="ECO:0000313" key="2">
    <source>
        <dbReference type="Proteomes" id="UP000002171"/>
    </source>
</evidence>
<dbReference type="AlphaFoldDB" id="A0A7U8C6C1"/>
<dbReference type="PANTHER" id="PTHR34290">
    <property type="entry name" value="SI:CH73-390P7.2"/>
    <property type="match status" value="1"/>
</dbReference>
<accession>A0A7U8C6C1</accession>
<name>A0A7U8C6C1_NEPCE</name>
<dbReference type="PANTHER" id="PTHR34290:SF2">
    <property type="entry name" value="OS04G0668800 PROTEIN"/>
    <property type="match status" value="1"/>
</dbReference>
<keyword evidence="2" id="KW-1185">Reference proteome</keyword>
<sequence>MRLKSKPILFYDGSCSLCRHEINFYQKLDKKTRIIWSDISVEEGLLSEHNISYLSAMEELHGINQKGEILKGVDAFILIWQELPYFRTLAKLVVACRVLPLLRFAYKRFARWRFQKQQCSITAKRKPITTDDQ</sequence>
<comment type="caution">
    <text evidence="1">The sequence shown here is derived from an EMBL/GenBank/DDBJ whole genome shotgun (WGS) entry which is preliminary data.</text>
</comment>
<reference evidence="1 2" key="1">
    <citation type="submission" date="2006-02" db="EMBL/GenBank/DDBJ databases">
        <authorList>
            <person name="Pinhassi J."/>
            <person name="Pedros-Alio C."/>
            <person name="Ferriera S."/>
            <person name="Johnson J."/>
            <person name="Kravitz S."/>
            <person name="Halpern A."/>
            <person name="Remington K."/>
            <person name="Beeson K."/>
            <person name="Tran B."/>
            <person name="Rogers Y.-H."/>
            <person name="Friedman R."/>
            <person name="Venter J.C."/>
        </authorList>
    </citation>
    <scope>NUCLEOTIDE SEQUENCE [LARGE SCALE GENOMIC DNA]</scope>
    <source>
        <strain evidence="1 2">MED92</strain>
    </source>
</reference>
<organism evidence="1 2">
    <name type="scientific">Neptuniibacter caesariensis</name>
    <dbReference type="NCBI Taxonomy" id="207954"/>
    <lineage>
        <taxon>Bacteria</taxon>
        <taxon>Pseudomonadati</taxon>
        <taxon>Pseudomonadota</taxon>
        <taxon>Gammaproteobacteria</taxon>
        <taxon>Oceanospirillales</taxon>
        <taxon>Oceanospirillaceae</taxon>
        <taxon>Neptuniibacter</taxon>
    </lineage>
</organism>
<dbReference type="GO" id="GO:0015035">
    <property type="term" value="F:protein-disulfide reductase activity"/>
    <property type="evidence" value="ECO:0007669"/>
    <property type="project" value="InterPro"/>
</dbReference>
<evidence type="ECO:0008006" key="3">
    <source>
        <dbReference type="Google" id="ProtNLM"/>
    </source>
</evidence>
<gene>
    <name evidence="1" type="ORF">MED92_13588</name>
</gene>
<dbReference type="Pfam" id="PF04134">
    <property type="entry name" value="DCC1-like"/>
    <property type="match status" value="1"/>
</dbReference>
<proteinExistence type="predicted"/>
<dbReference type="InterPro" id="IPR044691">
    <property type="entry name" value="DCC1_Trx"/>
</dbReference>
<dbReference type="RefSeq" id="WP_007020383.1">
    <property type="nucleotide sequence ID" value="NZ_CH724125.1"/>
</dbReference>
<dbReference type="EMBL" id="AAOW01000014">
    <property type="protein sequence ID" value="EAR60711.1"/>
    <property type="molecule type" value="Genomic_DNA"/>
</dbReference>